<feature type="compositionally biased region" description="Basic and acidic residues" evidence="1">
    <location>
        <begin position="49"/>
        <end position="59"/>
    </location>
</feature>
<accession>A0A212C7W5</accession>
<dbReference type="GO" id="GO:0005085">
    <property type="term" value="F:guanyl-nucleotide exchange factor activity"/>
    <property type="evidence" value="ECO:0007669"/>
    <property type="project" value="TreeGrafter"/>
</dbReference>
<feature type="region of interest" description="Disordered" evidence="1">
    <location>
        <begin position="95"/>
        <end position="144"/>
    </location>
</feature>
<comment type="caution">
    <text evidence="2">The sequence shown here is derived from an EMBL/GenBank/DDBJ whole genome shotgun (WGS) entry which is preliminary data.</text>
</comment>
<dbReference type="Proteomes" id="UP000242450">
    <property type="component" value="Chromosome 26"/>
</dbReference>
<protein>
    <submittedName>
        <fullName evidence="2">PLEKHG1</fullName>
    </submittedName>
</protein>
<dbReference type="PANTHER" id="PTHR45924">
    <property type="entry name" value="FI17866P1"/>
    <property type="match status" value="1"/>
</dbReference>
<feature type="compositionally biased region" description="Polar residues" evidence="1">
    <location>
        <begin position="419"/>
        <end position="436"/>
    </location>
</feature>
<feature type="region of interest" description="Disordered" evidence="1">
    <location>
        <begin position="1"/>
        <end position="69"/>
    </location>
</feature>
<organism evidence="2 3">
    <name type="scientific">Cervus elaphus hippelaphus</name>
    <name type="common">European red deer</name>
    <dbReference type="NCBI Taxonomy" id="46360"/>
    <lineage>
        <taxon>Eukaryota</taxon>
        <taxon>Metazoa</taxon>
        <taxon>Chordata</taxon>
        <taxon>Craniata</taxon>
        <taxon>Vertebrata</taxon>
        <taxon>Euteleostomi</taxon>
        <taxon>Mammalia</taxon>
        <taxon>Eutheria</taxon>
        <taxon>Laurasiatheria</taxon>
        <taxon>Artiodactyla</taxon>
        <taxon>Ruminantia</taxon>
        <taxon>Pecora</taxon>
        <taxon>Cervidae</taxon>
        <taxon>Cervinae</taxon>
        <taxon>Cervus</taxon>
    </lineage>
</organism>
<feature type="compositionally biased region" description="Basic and acidic residues" evidence="1">
    <location>
        <begin position="95"/>
        <end position="110"/>
    </location>
</feature>
<feature type="region of interest" description="Disordered" evidence="1">
    <location>
        <begin position="409"/>
        <end position="436"/>
    </location>
</feature>
<feature type="compositionally biased region" description="Polar residues" evidence="1">
    <location>
        <begin position="1"/>
        <end position="12"/>
    </location>
</feature>
<dbReference type="PANTHER" id="PTHR45924:SF1">
    <property type="entry name" value="PLECKSTRIN HOMOLOGY DOMAIN-CONTAINING FAMILY G MEMBER 1"/>
    <property type="match status" value="1"/>
</dbReference>
<dbReference type="GO" id="GO:0031267">
    <property type="term" value="F:small GTPase binding"/>
    <property type="evidence" value="ECO:0007669"/>
    <property type="project" value="TreeGrafter"/>
</dbReference>
<proteinExistence type="predicted"/>
<reference evidence="2 3" key="1">
    <citation type="journal article" date="2018" name="Mol. Genet. Genomics">
        <title>The red deer Cervus elaphus genome CerEla1.0: sequencing, annotating, genes, and chromosomes.</title>
        <authorList>
            <person name="Bana N.A."/>
            <person name="Nyiri A."/>
            <person name="Nagy J."/>
            <person name="Frank K."/>
            <person name="Nagy T."/>
            <person name="Steger V."/>
            <person name="Schiller M."/>
            <person name="Lakatos P."/>
            <person name="Sugar L."/>
            <person name="Horn P."/>
            <person name="Barta E."/>
            <person name="Orosz L."/>
        </authorList>
    </citation>
    <scope>NUCLEOTIDE SEQUENCE [LARGE SCALE GENOMIC DNA]</scope>
    <source>
        <strain evidence="2">Hungarian</strain>
    </source>
</reference>
<sequence>MGQIESAETPSSGHRVVRRASSAGESNTCPPDIRTRDSGGSQYNSQRELQGDPKAEGRDGTTPYGSSIELTIDDIDHVYDNISYEDLKLMVAKREDAEVTPHKPVRDSVRPKSTPELAFSKRPAGPEEESALHPRRDGAPPAGEAWNQSVQDLQVMEENVYDTIALPEAPSRDFKCSSPKRPARSTFLGLEADLGCCDSLRASASQDSLQFSEDEAPYPPGPSDNDYLSLLYNSFGCNLALADRSISDKLSEEVDEIWNDLENYIKKNEVKARDRLLAAFPVSKDDVQDRPLAGSAPELKSPYDVAGGSLSPVDLENPEPGMDNVDKTRSRVFLMARQYSQKIKKANQLLKVKSPELEHTPGSQPQKPAPKDLAAILEEKRQGGPAIGARIAEYSQLYDQIVFRETPFKTQKDGWASPQDPSNLSSASPSHAQQGSEDWLLHSTYSNGELADFCPWPEQDLKSKYPTLEIKARSTPRQLSAACSVPSLQTSDPLLGSVQRHSVVVSQPNKENSCQAHLYNSLGRKGISAKSQPYNRSQSSSSILINKSADSINYPSEVAKKQPLSLRRTSRWESHQDLLPSIADSGQQGLEKRSDLTLQDSQKVLVVNRNLPVSAQIATQNYFSNFKETEGDEDDYVEIKSEEDESELELSHSRRRKSDPKITNADFADNVCSHTTSYSLTSPCTPKKPGSGKLGISPYLTPYNDPDKLNDYLWKGPPPNQQNIVQSLREKFQCLSSSSFA</sequence>
<evidence type="ECO:0000313" key="3">
    <source>
        <dbReference type="Proteomes" id="UP000242450"/>
    </source>
</evidence>
<feature type="compositionally biased region" description="Polar residues" evidence="1">
    <location>
        <begin position="38"/>
        <end position="48"/>
    </location>
</feature>
<dbReference type="AlphaFoldDB" id="A0A212C7W5"/>
<feature type="region of interest" description="Disordered" evidence="1">
    <location>
        <begin position="288"/>
        <end position="325"/>
    </location>
</feature>
<keyword evidence="3" id="KW-1185">Reference proteome</keyword>
<feature type="region of interest" description="Disordered" evidence="1">
    <location>
        <begin position="677"/>
        <end position="700"/>
    </location>
</feature>
<evidence type="ECO:0000256" key="1">
    <source>
        <dbReference type="SAM" id="MobiDB-lite"/>
    </source>
</evidence>
<dbReference type="EMBL" id="MKHE01000026">
    <property type="protein sequence ID" value="OWK02083.1"/>
    <property type="molecule type" value="Genomic_DNA"/>
</dbReference>
<name>A0A212C7W5_CEREH</name>
<dbReference type="OrthoDB" id="1594986at2759"/>
<evidence type="ECO:0000313" key="2">
    <source>
        <dbReference type="EMBL" id="OWK02083.1"/>
    </source>
</evidence>
<gene>
    <name evidence="2" type="ORF">Celaphus_00019087</name>
</gene>